<dbReference type="EMBL" id="DVHI01000031">
    <property type="protein sequence ID" value="HIR62384.1"/>
    <property type="molecule type" value="Genomic_DNA"/>
</dbReference>
<dbReference type="SUPFAM" id="SSF56935">
    <property type="entry name" value="Porins"/>
    <property type="match status" value="1"/>
</dbReference>
<feature type="domain" description="Outer membrane protein beta-barrel" evidence="4">
    <location>
        <begin position="15"/>
        <end position="356"/>
    </location>
</feature>
<evidence type="ECO:0000313" key="6">
    <source>
        <dbReference type="Proteomes" id="UP000886744"/>
    </source>
</evidence>
<dbReference type="AlphaFoldDB" id="A0A9D1E063"/>
<proteinExistence type="predicted"/>
<evidence type="ECO:0000313" key="5">
    <source>
        <dbReference type="EMBL" id="HIR62384.1"/>
    </source>
</evidence>
<keyword evidence="2" id="KW-0472">Membrane</keyword>
<comment type="caution">
    <text evidence="5">The sequence shown here is derived from an EMBL/GenBank/DDBJ whole genome shotgun (WGS) entry which is preliminary data.</text>
</comment>
<dbReference type="Proteomes" id="UP000886744">
    <property type="component" value="Unassembled WGS sequence"/>
</dbReference>
<keyword evidence="5" id="KW-0675">Receptor</keyword>
<sequence>MDVIADWLNRILSTEYLYSSNDGQNRQQAYSAQENRSNMLKLAVDFSDPLSEKLELEYGASAQYIASSYSPETVGQDGSETDLGSSLPTRTRAFTPLAYASVAGKLWKIQYSAGLNLQMNWIEYIPLDGGGSPSGNIQWGVNPSVQLRMPLDSRGRFSLRLNYRHQLDNIPYDAISSTVRWIDPWHYSTGNPDLVAPTRDRVMLGLSLFGDILSLQGTYTHSRNSIYWDNFADPDSPGVFYETPVNIPRRNFYGLNAELNLNPLKPWRIKLSAEYTFNVEDNTIGGVTYRGTNVHHFYMLLNQLSFKGWGAAVNAVYDPAFRSFGYTYHSVYTVNLQFYKTFMDGRLRVALSGIVAGKRRRIDRIVGDQVITHAYTTPAQTATLSVFWSFSGGRKVSVRRVSGGQSYEEVVNER</sequence>
<evidence type="ECO:0000256" key="2">
    <source>
        <dbReference type="ARBA" id="ARBA00023136"/>
    </source>
</evidence>
<protein>
    <submittedName>
        <fullName evidence="5">TonB-dependent receptor family protein</fullName>
    </submittedName>
</protein>
<organism evidence="5 6">
    <name type="scientific">Candidatus Coprenecus avistercoris</name>
    <dbReference type="NCBI Taxonomy" id="2840730"/>
    <lineage>
        <taxon>Bacteria</taxon>
        <taxon>Pseudomonadati</taxon>
        <taxon>Bacteroidota</taxon>
        <taxon>Bacteroidia</taxon>
        <taxon>Bacteroidales</taxon>
        <taxon>Rikenellaceae</taxon>
        <taxon>Rikenellaceae incertae sedis</taxon>
        <taxon>Candidatus Coprenecus</taxon>
    </lineage>
</organism>
<dbReference type="Gene3D" id="2.40.170.20">
    <property type="entry name" value="TonB-dependent receptor, beta-barrel domain"/>
    <property type="match status" value="1"/>
</dbReference>
<name>A0A9D1E063_9BACT</name>
<accession>A0A9D1E063</accession>
<dbReference type="InterPro" id="IPR041700">
    <property type="entry name" value="OMP_b-brl_3"/>
</dbReference>
<reference evidence="5" key="2">
    <citation type="journal article" date="2021" name="PeerJ">
        <title>Extensive microbial diversity within the chicken gut microbiome revealed by metagenomics and culture.</title>
        <authorList>
            <person name="Gilroy R."/>
            <person name="Ravi A."/>
            <person name="Getino M."/>
            <person name="Pursley I."/>
            <person name="Horton D.L."/>
            <person name="Alikhan N.F."/>
            <person name="Baker D."/>
            <person name="Gharbi K."/>
            <person name="Hall N."/>
            <person name="Watson M."/>
            <person name="Adriaenssens E.M."/>
            <person name="Foster-Nyarko E."/>
            <person name="Jarju S."/>
            <person name="Secka A."/>
            <person name="Antonio M."/>
            <person name="Oren A."/>
            <person name="Chaudhuri R.R."/>
            <person name="La Ragione R."/>
            <person name="Hildebrand F."/>
            <person name="Pallen M.J."/>
        </authorList>
    </citation>
    <scope>NUCLEOTIDE SEQUENCE</scope>
    <source>
        <strain evidence="5">ChiHjej13B12-12457</strain>
    </source>
</reference>
<evidence type="ECO:0000256" key="1">
    <source>
        <dbReference type="ARBA" id="ARBA00004442"/>
    </source>
</evidence>
<dbReference type="GO" id="GO:0009279">
    <property type="term" value="C:cell outer membrane"/>
    <property type="evidence" value="ECO:0007669"/>
    <property type="project" value="UniProtKB-SubCell"/>
</dbReference>
<evidence type="ECO:0000259" key="4">
    <source>
        <dbReference type="Pfam" id="PF14905"/>
    </source>
</evidence>
<keyword evidence="3" id="KW-0998">Cell outer membrane</keyword>
<reference evidence="5" key="1">
    <citation type="submission" date="2020-10" db="EMBL/GenBank/DDBJ databases">
        <authorList>
            <person name="Gilroy R."/>
        </authorList>
    </citation>
    <scope>NUCLEOTIDE SEQUENCE</scope>
    <source>
        <strain evidence="5">ChiHjej13B12-12457</strain>
    </source>
</reference>
<dbReference type="InterPro" id="IPR036942">
    <property type="entry name" value="Beta-barrel_TonB_sf"/>
</dbReference>
<evidence type="ECO:0000256" key="3">
    <source>
        <dbReference type="ARBA" id="ARBA00023237"/>
    </source>
</evidence>
<gene>
    <name evidence="5" type="ORF">IAC94_02520</name>
</gene>
<dbReference type="Pfam" id="PF14905">
    <property type="entry name" value="OMP_b-brl_3"/>
    <property type="match status" value="1"/>
</dbReference>
<comment type="subcellular location">
    <subcellularLocation>
        <location evidence="1">Cell outer membrane</location>
    </subcellularLocation>
</comment>